<dbReference type="PANTHER" id="PTHR30565">
    <property type="entry name" value="PROTEIN YCIF"/>
    <property type="match status" value="1"/>
</dbReference>
<accession>A0A8J2YN69</accession>
<protein>
    <submittedName>
        <fullName evidence="1">YciE/YciF family protein</fullName>
    </submittedName>
</protein>
<proteinExistence type="predicted"/>
<keyword evidence="2" id="KW-1185">Reference proteome</keyword>
<evidence type="ECO:0000313" key="1">
    <source>
        <dbReference type="EMBL" id="GGE55363.1"/>
    </source>
</evidence>
<dbReference type="PANTHER" id="PTHR30565:SF9">
    <property type="entry name" value="PROTEIN YCIF"/>
    <property type="match status" value="1"/>
</dbReference>
<organism evidence="1 2">
    <name type="scientific">Agaricicola taiwanensis</name>
    <dbReference type="NCBI Taxonomy" id="591372"/>
    <lineage>
        <taxon>Bacteria</taxon>
        <taxon>Pseudomonadati</taxon>
        <taxon>Pseudomonadota</taxon>
        <taxon>Alphaproteobacteria</taxon>
        <taxon>Rhodobacterales</taxon>
        <taxon>Paracoccaceae</taxon>
        <taxon>Agaricicola</taxon>
    </lineage>
</organism>
<reference evidence="1" key="2">
    <citation type="submission" date="2020-09" db="EMBL/GenBank/DDBJ databases">
        <authorList>
            <person name="Sun Q."/>
            <person name="Sedlacek I."/>
        </authorList>
    </citation>
    <scope>NUCLEOTIDE SEQUENCE</scope>
    <source>
        <strain evidence="1">CCM 7684</strain>
    </source>
</reference>
<dbReference type="RefSeq" id="WP_188411209.1">
    <property type="nucleotide sequence ID" value="NZ_BMCP01000010.1"/>
</dbReference>
<dbReference type="InterPro" id="IPR047114">
    <property type="entry name" value="YciF"/>
</dbReference>
<dbReference type="Gene3D" id="1.20.1260.10">
    <property type="match status" value="1"/>
</dbReference>
<dbReference type="Pfam" id="PF05974">
    <property type="entry name" value="DUF892"/>
    <property type="match status" value="1"/>
</dbReference>
<reference evidence="1" key="1">
    <citation type="journal article" date="2014" name="Int. J. Syst. Evol. Microbiol.">
        <title>Complete genome sequence of Corynebacterium casei LMG S-19264T (=DSM 44701T), isolated from a smear-ripened cheese.</title>
        <authorList>
            <consortium name="US DOE Joint Genome Institute (JGI-PGF)"/>
            <person name="Walter F."/>
            <person name="Albersmeier A."/>
            <person name="Kalinowski J."/>
            <person name="Ruckert C."/>
        </authorList>
    </citation>
    <scope>NUCLEOTIDE SEQUENCE</scope>
    <source>
        <strain evidence="1">CCM 7684</strain>
    </source>
</reference>
<dbReference type="Proteomes" id="UP000602745">
    <property type="component" value="Unassembled WGS sequence"/>
</dbReference>
<dbReference type="AlphaFoldDB" id="A0A8J2YN69"/>
<dbReference type="InterPro" id="IPR009078">
    <property type="entry name" value="Ferritin-like_SF"/>
</dbReference>
<sequence length="172" mass="19279">MADTMTKQLEIFSLGLRNAHSMENEALSIMEAQVKRLEHYPALEQRLREHIEETKVQKDRLDQILKSVGDSNSSLKDMAASVMGSMAAMGHTMAGDEILKNSFADFAFENFEIAAYRSLITMAEASGHTQHVSLLQASLDEEIKMASWLEQNLPDITQTFLAREVGDMTAKR</sequence>
<dbReference type="InterPro" id="IPR012347">
    <property type="entry name" value="Ferritin-like"/>
</dbReference>
<dbReference type="SUPFAM" id="SSF47240">
    <property type="entry name" value="Ferritin-like"/>
    <property type="match status" value="1"/>
</dbReference>
<dbReference type="InterPro" id="IPR010287">
    <property type="entry name" value="DUF892_YciF-like"/>
</dbReference>
<gene>
    <name evidence="1" type="ORF">GCM10007276_35490</name>
</gene>
<evidence type="ECO:0000313" key="2">
    <source>
        <dbReference type="Proteomes" id="UP000602745"/>
    </source>
</evidence>
<name>A0A8J2YN69_9RHOB</name>
<dbReference type="EMBL" id="BMCP01000010">
    <property type="protein sequence ID" value="GGE55363.1"/>
    <property type="molecule type" value="Genomic_DNA"/>
</dbReference>
<comment type="caution">
    <text evidence="1">The sequence shown here is derived from an EMBL/GenBank/DDBJ whole genome shotgun (WGS) entry which is preliminary data.</text>
</comment>